<dbReference type="PANTHER" id="PTHR12992">
    <property type="entry name" value="NUDIX HYDROLASE"/>
    <property type="match status" value="1"/>
</dbReference>
<reference evidence="9 10" key="1">
    <citation type="submission" date="2023-07" db="EMBL/GenBank/DDBJ databases">
        <title>Sorghum-associated microbial communities from plants grown in Nebraska, USA.</title>
        <authorList>
            <person name="Schachtman D."/>
        </authorList>
    </citation>
    <scope>NUCLEOTIDE SEQUENCE [LARGE SCALE GENOMIC DNA]</scope>
    <source>
        <strain evidence="9 10">BE190</strain>
    </source>
</reference>
<accession>A0ABU1V0J7</accession>
<organism evidence="9 10">
    <name type="scientific">Cellvibrio fibrivorans</name>
    <dbReference type="NCBI Taxonomy" id="126350"/>
    <lineage>
        <taxon>Bacteria</taxon>
        <taxon>Pseudomonadati</taxon>
        <taxon>Pseudomonadota</taxon>
        <taxon>Gammaproteobacteria</taxon>
        <taxon>Cellvibrionales</taxon>
        <taxon>Cellvibrionaceae</taxon>
        <taxon>Cellvibrio</taxon>
    </lineage>
</organism>
<protein>
    <submittedName>
        <fullName evidence="9">8-oxo-dGTP pyrophosphatase MutT (NUDIX family)</fullName>
    </submittedName>
</protein>
<name>A0ABU1V0J7_9GAMM</name>
<dbReference type="SUPFAM" id="SSF55811">
    <property type="entry name" value="Nudix"/>
    <property type="match status" value="1"/>
</dbReference>
<dbReference type="RefSeq" id="WP_310073755.1">
    <property type="nucleotide sequence ID" value="NZ_JAVDVX010000005.1"/>
</dbReference>
<dbReference type="Proteomes" id="UP001253595">
    <property type="component" value="Unassembled WGS sequence"/>
</dbReference>
<evidence type="ECO:0000256" key="3">
    <source>
        <dbReference type="ARBA" id="ARBA00006506"/>
    </source>
</evidence>
<evidence type="ECO:0000256" key="1">
    <source>
        <dbReference type="ARBA" id="ARBA00001936"/>
    </source>
</evidence>
<dbReference type="InterPro" id="IPR045121">
    <property type="entry name" value="CoAse"/>
</dbReference>
<dbReference type="CDD" id="cd03426">
    <property type="entry name" value="NUDIX_CoAse_Nudt7"/>
    <property type="match status" value="1"/>
</dbReference>
<dbReference type="InterPro" id="IPR000086">
    <property type="entry name" value="NUDIX_hydrolase_dom"/>
</dbReference>
<dbReference type="InterPro" id="IPR015797">
    <property type="entry name" value="NUDIX_hydrolase-like_dom_sf"/>
</dbReference>
<comment type="caution">
    <text evidence="9">The sequence shown here is derived from an EMBL/GenBank/DDBJ whole genome shotgun (WGS) entry which is preliminary data.</text>
</comment>
<keyword evidence="6" id="KW-0460">Magnesium</keyword>
<comment type="cofactor">
    <cofactor evidence="1">
        <name>Mn(2+)</name>
        <dbReference type="ChEBI" id="CHEBI:29035"/>
    </cofactor>
</comment>
<sequence length="187" mass="20674">MSHSLFNALSQQLIHDPLNLVVQPQAAVLVLISRGDNPAILFTKRAAHLRQHPGEVCFPGGMWESGDADLFTTALRETHEEIGLPAAEMHLLGRLPLSHTRAGTPVTPFVASFNPSVSLLPSPHELDSVFCVPLAAFKEGIQVREDQFERNGRVFRVPVYHYEGYEIWGFTAAVTAQLLRLLTRIAS</sequence>
<evidence type="ECO:0000259" key="8">
    <source>
        <dbReference type="PROSITE" id="PS51462"/>
    </source>
</evidence>
<evidence type="ECO:0000256" key="7">
    <source>
        <dbReference type="ARBA" id="ARBA00023211"/>
    </source>
</evidence>
<keyword evidence="4" id="KW-0479">Metal-binding</keyword>
<proteinExistence type="inferred from homology"/>
<dbReference type="PANTHER" id="PTHR12992:SF11">
    <property type="entry name" value="MITOCHONDRIAL COENZYME A DIPHOSPHATASE NUDT8"/>
    <property type="match status" value="1"/>
</dbReference>
<keyword evidence="7" id="KW-0464">Manganese</keyword>
<keyword evidence="10" id="KW-1185">Reference proteome</keyword>
<comment type="similarity">
    <text evidence="3">Belongs to the Nudix hydrolase family. PCD1 subfamily.</text>
</comment>
<gene>
    <name evidence="9" type="ORF">J2X05_003015</name>
</gene>
<dbReference type="PROSITE" id="PS01293">
    <property type="entry name" value="NUDIX_COA"/>
    <property type="match status" value="1"/>
</dbReference>
<feature type="domain" description="Nudix hydrolase" evidence="8">
    <location>
        <begin position="23"/>
        <end position="154"/>
    </location>
</feature>
<dbReference type="Gene3D" id="3.90.79.10">
    <property type="entry name" value="Nucleoside Triphosphate Pyrophosphohydrolase"/>
    <property type="match status" value="1"/>
</dbReference>
<evidence type="ECO:0000256" key="6">
    <source>
        <dbReference type="ARBA" id="ARBA00022842"/>
    </source>
</evidence>
<evidence type="ECO:0000256" key="5">
    <source>
        <dbReference type="ARBA" id="ARBA00022801"/>
    </source>
</evidence>
<dbReference type="EMBL" id="JAVDVX010000005">
    <property type="protein sequence ID" value="MDR7090989.1"/>
    <property type="molecule type" value="Genomic_DNA"/>
</dbReference>
<evidence type="ECO:0000313" key="10">
    <source>
        <dbReference type="Proteomes" id="UP001253595"/>
    </source>
</evidence>
<dbReference type="PROSITE" id="PS51462">
    <property type="entry name" value="NUDIX"/>
    <property type="match status" value="1"/>
</dbReference>
<evidence type="ECO:0000313" key="9">
    <source>
        <dbReference type="EMBL" id="MDR7090989.1"/>
    </source>
</evidence>
<keyword evidence="5" id="KW-0378">Hydrolase</keyword>
<evidence type="ECO:0000256" key="4">
    <source>
        <dbReference type="ARBA" id="ARBA00022723"/>
    </source>
</evidence>
<dbReference type="Pfam" id="PF00293">
    <property type="entry name" value="NUDIX"/>
    <property type="match status" value="1"/>
</dbReference>
<dbReference type="InterPro" id="IPR000059">
    <property type="entry name" value="NUDIX_hydrolase_NudL_CS"/>
</dbReference>
<evidence type="ECO:0000256" key="2">
    <source>
        <dbReference type="ARBA" id="ARBA00001946"/>
    </source>
</evidence>
<comment type="cofactor">
    <cofactor evidence="2">
        <name>Mg(2+)</name>
        <dbReference type="ChEBI" id="CHEBI:18420"/>
    </cofactor>
</comment>